<comment type="caution">
    <text evidence="1">The sequence shown here is derived from an EMBL/GenBank/DDBJ whole genome shotgun (WGS) entry which is preliminary data.</text>
</comment>
<dbReference type="InterPro" id="IPR007061">
    <property type="entry name" value="MST-like"/>
</dbReference>
<dbReference type="Proteomes" id="UP000292685">
    <property type="component" value="Unassembled WGS sequence"/>
</dbReference>
<dbReference type="RefSeq" id="WP_242607665.1">
    <property type="nucleotide sequence ID" value="NZ_SHLA01000001.1"/>
</dbReference>
<accession>A0A4Q8AI79</accession>
<protein>
    <submittedName>
        <fullName evidence="1">Uncharacterized protein DUF664</fullName>
    </submittedName>
</protein>
<proteinExistence type="predicted"/>
<dbReference type="EMBL" id="SHLA01000001">
    <property type="protein sequence ID" value="RZU63621.1"/>
    <property type="molecule type" value="Genomic_DNA"/>
</dbReference>
<evidence type="ECO:0000313" key="2">
    <source>
        <dbReference type="Proteomes" id="UP000292685"/>
    </source>
</evidence>
<evidence type="ECO:0000313" key="1">
    <source>
        <dbReference type="EMBL" id="RZU63621.1"/>
    </source>
</evidence>
<dbReference type="Pfam" id="PF04978">
    <property type="entry name" value="MST"/>
    <property type="match status" value="1"/>
</dbReference>
<dbReference type="SUPFAM" id="SSF109854">
    <property type="entry name" value="DinB/YfiT-like putative metalloenzymes"/>
    <property type="match status" value="1"/>
</dbReference>
<name>A0A4Q8AI79_9MICC</name>
<keyword evidence="2" id="KW-1185">Reference proteome</keyword>
<dbReference type="InterPro" id="IPR034660">
    <property type="entry name" value="DinB/YfiT-like"/>
</dbReference>
<reference evidence="1 2" key="1">
    <citation type="submission" date="2019-02" db="EMBL/GenBank/DDBJ databases">
        <title>Sequencing the genomes of 1000 actinobacteria strains.</title>
        <authorList>
            <person name="Klenk H.-P."/>
        </authorList>
    </citation>
    <scope>NUCLEOTIDE SEQUENCE [LARGE SCALE GENOMIC DNA]</scope>
    <source>
        <strain evidence="1 2">DSM 17364</strain>
    </source>
</reference>
<dbReference type="Gene3D" id="1.20.120.450">
    <property type="entry name" value="dinb family like domain"/>
    <property type="match status" value="1"/>
</dbReference>
<organism evidence="1 2">
    <name type="scientific">Zhihengliuella halotolerans</name>
    <dbReference type="NCBI Taxonomy" id="370736"/>
    <lineage>
        <taxon>Bacteria</taxon>
        <taxon>Bacillati</taxon>
        <taxon>Actinomycetota</taxon>
        <taxon>Actinomycetes</taxon>
        <taxon>Micrococcales</taxon>
        <taxon>Micrococcaceae</taxon>
        <taxon>Zhihengliuella</taxon>
    </lineage>
</organism>
<sequence length="192" mass="21791">MMSESEMLTRYLQEQREALLWKLDGVGEYDARRPMTATGTNLLGLVKHVASMEIGYFGEACGRPNAVDMPWLAETAEPNDDMYATVDESREWVVDLYRRAWANTNAVIAELGLDAEAVVPWWGEKTRRTDVRRLIVHMIAETARHTGHADIVREQIDGFAGLYDGNDNLPDDDRAWWDAYRARVQVAAEAFA</sequence>
<dbReference type="AlphaFoldDB" id="A0A4Q8AI79"/>
<gene>
    <name evidence="1" type="ORF">EV380_3242</name>
</gene>